<accession>A0ABT7DNN8</accession>
<reference evidence="1 2" key="1">
    <citation type="submission" date="2023-05" db="EMBL/GenBank/DDBJ databases">
        <title>Gordonibacter KGMB12511T sp. nov., isolated from faeces of healthy Korean.</title>
        <authorList>
            <person name="Kim H.S."/>
            <person name="Kim J.-S."/>
            <person name="Suh M.K."/>
            <person name="Eom M.K."/>
            <person name="Do H.E."/>
            <person name="Lee J.-S."/>
        </authorList>
    </citation>
    <scope>NUCLEOTIDE SEQUENCE [LARGE SCALE GENOMIC DNA]</scope>
    <source>
        <strain evidence="1 2">KGMB12511</strain>
    </source>
</reference>
<dbReference type="Proteomes" id="UP001232750">
    <property type="component" value="Unassembled WGS sequence"/>
</dbReference>
<protein>
    <submittedName>
        <fullName evidence="1">Uncharacterized protein</fullName>
    </submittedName>
</protein>
<keyword evidence="2" id="KW-1185">Reference proteome</keyword>
<sequence length="317" mass="33321">MVMTTKAKARASGTLITIGIAACLVTVGSAGLGSYIALAGEDGAGVVESASVQSASAAVTDEVQAPEGLTVKVDDRGIALPEGNVSAQYAVAAAAEVAERAYDHPATGRAQAVLRNSETTTAPEADYIHGLFWDVLLEVDGGSVSATIVADGGAVASSNFDPYEGSWQAFDDWNDETGEGPNFGTEAELIAFRKEVHEKYGEDYGKPLMSEEEIAKFREMKRNAAIEFAAGFANEPHAARAVELVNERNLGNGATAVSATIVTTGGSGPVDEEIQTKYYIDVTLDNGTHLFVQLGQDDQALYGYETCPTDWLTSMYG</sequence>
<dbReference type="PROSITE" id="PS51257">
    <property type="entry name" value="PROKAR_LIPOPROTEIN"/>
    <property type="match status" value="1"/>
</dbReference>
<dbReference type="EMBL" id="JASJEU010000020">
    <property type="protein sequence ID" value="MDJ1651164.1"/>
    <property type="molecule type" value="Genomic_DNA"/>
</dbReference>
<proteinExistence type="predicted"/>
<evidence type="ECO:0000313" key="2">
    <source>
        <dbReference type="Proteomes" id="UP001232750"/>
    </source>
</evidence>
<comment type="caution">
    <text evidence="1">The sequence shown here is derived from an EMBL/GenBank/DDBJ whole genome shotgun (WGS) entry which is preliminary data.</text>
</comment>
<evidence type="ECO:0000313" key="1">
    <source>
        <dbReference type="EMBL" id="MDJ1651164.1"/>
    </source>
</evidence>
<name>A0ABT7DNN8_9ACTN</name>
<dbReference type="RefSeq" id="WP_283832511.1">
    <property type="nucleotide sequence ID" value="NZ_JASJEU010000020.1"/>
</dbReference>
<organism evidence="1 2">
    <name type="scientific">Gordonibacter faecis</name>
    <dbReference type="NCBI Taxonomy" id="3047475"/>
    <lineage>
        <taxon>Bacteria</taxon>
        <taxon>Bacillati</taxon>
        <taxon>Actinomycetota</taxon>
        <taxon>Coriobacteriia</taxon>
        <taxon>Eggerthellales</taxon>
        <taxon>Eggerthellaceae</taxon>
        <taxon>Gordonibacter</taxon>
    </lineage>
</organism>
<gene>
    <name evidence="1" type="ORF">QNJ86_10165</name>
</gene>